<sequence>MNDVLIVVLVLAIYFSPVFFQLSIVIKEKKKGNQLPYKKLKKALRVSLIILTPILVIFLVLIRINFLDYEKPIPYDRIEEISFENFRGLEFFKKTLYGNERYAYIVTSIELKYHEDYIIIQSFFHPSRSYVYNNATNSPDLLKHELYHFKVTELYARKARKLVSVLKNPTKNDIDKIVGDIWLKERNFQKKYDFDTFHSYVFSEQKRYEQKIDSLLLLLEKFKNPRIKPKTR</sequence>
<gene>
    <name evidence="2" type="ORF">M3P19_01740</name>
</gene>
<protein>
    <recommendedName>
        <fullName evidence="4">DUF4157 domain-containing protein</fullName>
    </recommendedName>
</protein>
<feature type="transmembrane region" description="Helical" evidence="1">
    <location>
        <begin position="46"/>
        <end position="66"/>
    </location>
</feature>
<keyword evidence="1" id="KW-0472">Membrane</keyword>
<evidence type="ECO:0000313" key="3">
    <source>
        <dbReference type="Proteomes" id="UP001203607"/>
    </source>
</evidence>
<keyword evidence="1" id="KW-0812">Transmembrane</keyword>
<evidence type="ECO:0000313" key="2">
    <source>
        <dbReference type="EMBL" id="MCL6272707.1"/>
    </source>
</evidence>
<accession>A0ABT0PPU2</accession>
<comment type="caution">
    <text evidence="2">The sequence shown here is derived from an EMBL/GenBank/DDBJ whole genome shotgun (WGS) entry which is preliminary data.</text>
</comment>
<dbReference type="EMBL" id="JAMFMA010000001">
    <property type="protein sequence ID" value="MCL6272707.1"/>
    <property type="molecule type" value="Genomic_DNA"/>
</dbReference>
<feature type="transmembrane region" description="Helical" evidence="1">
    <location>
        <begin position="6"/>
        <end position="26"/>
    </location>
</feature>
<organism evidence="2 3">
    <name type="scientific">Flagellimonas spongiicola</name>
    <dbReference type="NCBI Taxonomy" id="2942208"/>
    <lineage>
        <taxon>Bacteria</taxon>
        <taxon>Pseudomonadati</taxon>
        <taxon>Bacteroidota</taxon>
        <taxon>Flavobacteriia</taxon>
        <taxon>Flavobacteriales</taxon>
        <taxon>Flavobacteriaceae</taxon>
        <taxon>Flagellimonas</taxon>
    </lineage>
</organism>
<evidence type="ECO:0008006" key="4">
    <source>
        <dbReference type="Google" id="ProtNLM"/>
    </source>
</evidence>
<proteinExistence type="predicted"/>
<dbReference type="RefSeq" id="WP_249655892.1">
    <property type="nucleotide sequence ID" value="NZ_JAMFMA010000001.1"/>
</dbReference>
<keyword evidence="1" id="KW-1133">Transmembrane helix</keyword>
<dbReference type="Proteomes" id="UP001203607">
    <property type="component" value="Unassembled WGS sequence"/>
</dbReference>
<name>A0ABT0PPU2_9FLAO</name>
<reference evidence="2 3" key="1">
    <citation type="submission" date="2022-05" db="EMBL/GenBank/DDBJ databases">
        <authorList>
            <person name="Park J.-S."/>
        </authorList>
    </citation>
    <scope>NUCLEOTIDE SEQUENCE [LARGE SCALE GENOMIC DNA]</scope>
    <source>
        <strain evidence="2 3">2012CJ35-5</strain>
    </source>
</reference>
<keyword evidence="3" id="KW-1185">Reference proteome</keyword>
<evidence type="ECO:0000256" key="1">
    <source>
        <dbReference type="SAM" id="Phobius"/>
    </source>
</evidence>